<sequence>MVHADASESRAPEPMQNGVTIGSSTMGSSNHSDPADEKRDASAVSPGAAAVQTSDEESCSKIEPEKAKASINNISSVPNGGTLAWLQVLGAHFLFFNSWGIVNTFGSYETFYERDFLKGTTSSAIAWVGSLQAFLLLFVGALTGPIYDAGYSRELIIGGSFFLVFGQMMLSLCTQYWQVLLAQGFCIGIGCGLVCVPSTAILSQYFTTKLATAVGFTASGSSFGGIIYPIVFHRLEPKIGFPWATRVLGFIMLATQLISITVMKVRVVPDKRRAIMDLAAFKELPYFFFNASVFIAFMGLYQPFFYIQTFAIKNGITTENLGFYILAIMNAASAFGRIIPGILSDRIGPINVMIPCAFISAVLCFCIISIKSVAGLLVLMVLYGFFSGTFVSSPTATIVSISTHSRGTIGTRLGQSFGIVSFGLLIGTPVGGVVLGKHGFRNLWVFAGVLIAVSGVVLILTRKFHKGLGLMVKA</sequence>
<comment type="caution">
    <text evidence="1">The sequence shown here is derived from an EMBL/GenBank/DDBJ whole genome shotgun (WGS) entry which is preliminary data.</text>
</comment>
<accession>A0ACB8UR96</accession>
<gene>
    <name evidence="1" type="ORF">LOY88_005384</name>
</gene>
<proteinExistence type="predicted"/>
<evidence type="ECO:0000313" key="1">
    <source>
        <dbReference type="EMBL" id="KAI2383288.1"/>
    </source>
</evidence>
<dbReference type="EMBL" id="JALBCA010000094">
    <property type="protein sequence ID" value="KAI2383288.1"/>
    <property type="molecule type" value="Genomic_DNA"/>
</dbReference>
<protein>
    <submittedName>
        <fullName evidence="1">Uncharacterized protein</fullName>
    </submittedName>
</protein>
<organism evidence="1">
    <name type="scientific">Ophidiomyces ophidiicola</name>
    <dbReference type="NCBI Taxonomy" id="1387563"/>
    <lineage>
        <taxon>Eukaryota</taxon>
        <taxon>Fungi</taxon>
        <taxon>Dikarya</taxon>
        <taxon>Ascomycota</taxon>
        <taxon>Pezizomycotina</taxon>
        <taxon>Eurotiomycetes</taxon>
        <taxon>Eurotiomycetidae</taxon>
        <taxon>Onygenales</taxon>
        <taxon>Onygenaceae</taxon>
        <taxon>Ophidiomyces</taxon>
    </lineage>
</organism>
<name>A0ACB8UR96_9EURO</name>
<reference evidence="1" key="1">
    <citation type="journal article" date="2022" name="bioRxiv">
        <title>Population genetic analysis of Ophidiomyces ophidiicola, the causative agent of snake fungal disease, indicates recent introductions to the USA.</title>
        <authorList>
            <person name="Ladner J.T."/>
            <person name="Palmer J.M."/>
            <person name="Ettinger C.L."/>
            <person name="Stajich J.E."/>
            <person name="Farrell T.M."/>
            <person name="Glorioso B.M."/>
            <person name="Lawson B."/>
            <person name="Price S.J."/>
            <person name="Stengle A.G."/>
            <person name="Grear D.A."/>
            <person name="Lorch J.M."/>
        </authorList>
    </citation>
    <scope>NUCLEOTIDE SEQUENCE</scope>
    <source>
        <strain evidence="1">NWHC 24266-5</strain>
    </source>
</reference>